<keyword evidence="2" id="KW-1185">Reference proteome</keyword>
<proteinExistence type="predicted"/>
<dbReference type="Proteomes" id="UP001220530">
    <property type="component" value="Chromosome"/>
</dbReference>
<gene>
    <name evidence="1" type="ORF">PSQ19_01765</name>
</gene>
<reference evidence="1 2" key="1">
    <citation type="submission" date="2023-02" db="EMBL/GenBank/DDBJ databases">
        <title>Devosia algicola sp. nov., isolated from the phycosphere of marine algae.</title>
        <authorList>
            <person name="Kim J.M."/>
            <person name="Lee J.K."/>
            <person name="Choi B.J."/>
            <person name="Bayburt H."/>
            <person name="Jeon C.O."/>
        </authorList>
    </citation>
    <scope>NUCLEOTIDE SEQUENCE [LARGE SCALE GENOMIC DNA]</scope>
    <source>
        <strain evidence="1 2">G20-9</strain>
    </source>
</reference>
<dbReference type="EMBL" id="CP118246">
    <property type="protein sequence ID" value="WDR02970.1"/>
    <property type="molecule type" value="Genomic_DNA"/>
</dbReference>
<evidence type="ECO:0000313" key="1">
    <source>
        <dbReference type="EMBL" id="WDR02970.1"/>
    </source>
</evidence>
<accession>A0ABY7YQ03</accession>
<dbReference type="RefSeq" id="WP_282219372.1">
    <property type="nucleotide sequence ID" value="NZ_CP118246.1"/>
</dbReference>
<evidence type="ECO:0000313" key="2">
    <source>
        <dbReference type="Proteomes" id="UP001220530"/>
    </source>
</evidence>
<name>A0ABY7YQ03_9HYPH</name>
<sequence>MSRSDTRRSSLWSKCTVGLDHQADRRIGEELPTFDQFVETDLIPTIVNQDETNKFPTLCVTRTLLSKDYMESREVALDFVMQPLERGTLRGQQKDLGGSFLSHSRTRRIPEVRI</sequence>
<organism evidence="1 2">
    <name type="scientific">Devosia algicola</name>
    <dbReference type="NCBI Taxonomy" id="3026418"/>
    <lineage>
        <taxon>Bacteria</taxon>
        <taxon>Pseudomonadati</taxon>
        <taxon>Pseudomonadota</taxon>
        <taxon>Alphaproteobacteria</taxon>
        <taxon>Hyphomicrobiales</taxon>
        <taxon>Devosiaceae</taxon>
        <taxon>Devosia</taxon>
    </lineage>
</organism>
<protein>
    <submittedName>
        <fullName evidence="1">Uncharacterized protein</fullName>
    </submittedName>
</protein>